<dbReference type="InterPro" id="IPR001736">
    <property type="entry name" value="PLipase_D/transphosphatidylase"/>
</dbReference>
<dbReference type="SMART" id="SM00155">
    <property type="entry name" value="PLDc"/>
    <property type="match status" value="2"/>
</dbReference>
<dbReference type="EMBL" id="PZKE01000003">
    <property type="protein sequence ID" value="PTE15607.1"/>
    <property type="molecule type" value="Genomic_DNA"/>
</dbReference>
<dbReference type="RefSeq" id="WP_107672283.1">
    <property type="nucleotide sequence ID" value="NZ_PZKE01000003.1"/>
</dbReference>
<evidence type="ECO:0000313" key="8">
    <source>
        <dbReference type="EMBL" id="PTE15607.1"/>
    </source>
</evidence>
<dbReference type="Proteomes" id="UP000241362">
    <property type="component" value="Unassembled WGS sequence"/>
</dbReference>
<keyword evidence="6" id="KW-0472">Membrane</keyword>
<dbReference type="PANTHER" id="PTHR21248:SF22">
    <property type="entry name" value="PHOSPHOLIPASE D"/>
    <property type="match status" value="1"/>
</dbReference>
<gene>
    <name evidence="8" type="ORF">C5F44_04345</name>
</gene>
<evidence type="ECO:0000256" key="4">
    <source>
        <dbReference type="ARBA" id="ARBA00022525"/>
    </source>
</evidence>
<dbReference type="AlphaFoldDB" id="A0A2T4JCQ4"/>
<organism evidence="8 9">
    <name type="scientific">Fuscovulum blasticum DSM 2131</name>
    <dbReference type="NCBI Taxonomy" id="1188250"/>
    <lineage>
        <taxon>Bacteria</taxon>
        <taxon>Pseudomonadati</taxon>
        <taxon>Pseudomonadota</taxon>
        <taxon>Alphaproteobacteria</taxon>
        <taxon>Rhodobacterales</taxon>
        <taxon>Paracoccaceae</taxon>
        <taxon>Pseudogemmobacter</taxon>
    </lineage>
</organism>
<keyword evidence="6" id="KW-0812">Transmembrane</keyword>
<evidence type="ECO:0000259" key="7">
    <source>
        <dbReference type="PROSITE" id="PS50035"/>
    </source>
</evidence>
<feature type="domain" description="PLD phosphodiesterase" evidence="7">
    <location>
        <begin position="370"/>
        <end position="396"/>
    </location>
</feature>
<keyword evidence="9" id="KW-1185">Reference proteome</keyword>
<evidence type="ECO:0000313" key="9">
    <source>
        <dbReference type="Proteomes" id="UP000241362"/>
    </source>
</evidence>
<dbReference type="GO" id="GO:0030572">
    <property type="term" value="F:phosphatidyltransferase activity"/>
    <property type="evidence" value="ECO:0007669"/>
    <property type="project" value="UniProtKB-ARBA"/>
</dbReference>
<dbReference type="Pfam" id="PF13091">
    <property type="entry name" value="PLDc_2"/>
    <property type="match status" value="2"/>
</dbReference>
<comment type="caution">
    <text evidence="8">The sequence shown here is derived from an EMBL/GenBank/DDBJ whole genome shotgun (WGS) entry which is preliminary data.</text>
</comment>
<sequence>MILVLEHLAVVLGVFLVALSMILALQARRSPQSAAAWILFIIALPYVAVPLFLLLGFRKERRGKTPLRMSADAPASADPGDPAGMATLFHRLGAAPAQSGNRLDLHATPEAARVALETLVGNASARIDALLYIVADDDSGRRFVEHLTERARAGVKVRLGVDRLGSLCRPRAALHRLVEAGGEVRLLLPILQLRKAGNLNLRNHRKLVIADGTSVWAGGRNVGDDYLASPPGRWTDLSFTLTGPAVLAYAEVFASDWHVAGGQAVPLPAPCALAGASRVQLVPAGPDEAHDVLHDGLVAAIQRADRRVWLATPYFVPTEPLALALATAARAGRDVRLCLPDKSNQPTADLARGAYLREAAAAGVRIQRYLPGMMHAKAGLIDGYGWVGSANFDVRSMLLNFETALMIYDAETVAALEGWFLGLAPDCAEGLRPATRSRRLVEGIFRLGAPIL</sequence>
<dbReference type="GO" id="GO:0032049">
    <property type="term" value="P:cardiolipin biosynthetic process"/>
    <property type="evidence" value="ECO:0007669"/>
    <property type="project" value="UniProtKB-ARBA"/>
</dbReference>
<dbReference type="PANTHER" id="PTHR21248">
    <property type="entry name" value="CARDIOLIPIN SYNTHASE"/>
    <property type="match status" value="1"/>
</dbReference>
<name>A0A2T4JCQ4_FUSBL</name>
<dbReference type="PROSITE" id="PS50035">
    <property type="entry name" value="PLD"/>
    <property type="match status" value="2"/>
</dbReference>
<dbReference type="InterPro" id="IPR025202">
    <property type="entry name" value="PLD-like_dom"/>
</dbReference>
<proteinExistence type="predicted"/>
<evidence type="ECO:0000256" key="3">
    <source>
        <dbReference type="ARBA" id="ARBA00018392"/>
    </source>
</evidence>
<evidence type="ECO:0000256" key="5">
    <source>
        <dbReference type="ARBA" id="ARBA00029594"/>
    </source>
</evidence>
<dbReference type="SUPFAM" id="SSF56024">
    <property type="entry name" value="Phospholipase D/nuclease"/>
    <property type="match status" value="2"/>
</dbReference>
<dbReference type="Gene3D" id="3.30.870.10">
    <property type="entry name" value="Endonuclease Chain A"/>
    <property type="match status" value="2"/>
</dbReference>
<keyword evidence="6" id="KW-1133">Transmembrane helix</keyword>
<evidence type="ECO:0000256" key="1">
    <source>
        <dbReference type="ARBA" id="ARBA00003145"/>
    </source>
</evidence>
<keyword evidence="4" id="KW-0964">Secreted</keyword>
<feature type="domain" description="PLD phosphodiesterase" evidence="7">
    <location>
        <begin position="199"/>
        <end position="226"/>
    </location>
</feature>
<protein>
    <recommendedName>
        <fullName evidence="3">Phospholipase D</fullName>
    </recommendedName>
    <alternativeName>
        <fullName evidence="5">Choline phosphatase</fullName>
    </alternativeName>
</protein>
<comment type="function">
    <text evidence="1">Could be a virulence factor.</text>
</comment>
<evidence type="ECO:0000256" key="6">
    <source>
        <dbReference type="SAM" id="Phobius"/>
    </source>
</evidence>
<accession>A0A2T4JCQ4</accession>
<feature type="transmembrane region" description="Helical" evidence="6">
    <location>
        <begin position="34"/>
        <end position="57"/>
    </location>
</feature>
<evidence type="ECO:0000256" key="2">
    <source>
        <dbReference type="ARBA" id="ARBA00004613"/>
    </source>
</evidence>
<reference evidence="8 9" key="1">
    <citation type="submission" date="2018-03" db="EMBL/GenBank/DDBJ databases">
        <title>Rhodobacter blasticus.</title>
        <authorList>
            <person name="Meyer T.E."/>
            <person name="Miller S."/>
            <person name="Lodha T."/>
            <person name="Gandham S."/>
            <person name="Chintalapati S."/>
            <person name="Chintalapati V.R."/>
        </authorList>
    </citation>
    <scope>NUCLEOTIDE SEQUENCE [LARGE SCALE GENOMIC DNA]</scope>
    <source>
        <strain evidence="8 9">DSM 2131</strain>
    </source>
</reference>
<dbReference type="GO" id="GO:0005576">
    <property type="term" value="C:extracellular region"/>
    <property type="evidence" value="ECO:0007669"/>
    <property type="project" value="UniProtKB-SubCell"/>
</dbReference>
<comment type="subcellular location">
    <subcellularLocation>
        <location evidence="2">Secreted</location>
    </subcellularLocation>
</comment>